<keyword evidence="1" id="KW-0175">Coiled coil</keyword>
<dbReference type="InterPro" id="IPR050739">
    <property type="entry name" value="MFP"/>
</dbReference>
<dbReference type="InterPro" id="IPR022275">
    <property type="entry name" value="NHPM_bacteriocin_SS_HylD"/>
</dbReference>
<name>W4MET7_9BACT</name>
<keyword evidence="2" id="KW-0812">Transmembrane</keyword>
<evidence type="ECO:0000256" key="2">
    <source>
        <dbReference type="SAM" id="Phobius"/>
    </source>
</evidence>
<reference evidence="4 5" key="1">
    <citation type="journal article" date="2014" name="Nature">
        <title>An environmental bacterial taxon with a large and distinct metabolic repertoire.</title>
        <authorList>
            <person name="Wilson M.C."/>
            <person name="Mori T."/>
            <person name="Ruckert C."/>
            <person name="Uria A.R."/>
            <person name="Helf M.J."/>
            <person name="Takada K."/>
            <person name="Gernert C."/>
            <person name="Steffens U.A."/>
            <person name="Heycke N."/>
            <person name="Schmitt S."/>
            <person name="Rinke C."/>
            <person name="Helfrich E.J."/>
            <person name="Brachmann A.O."/>
            <person name="Gurgui C."/>
            <person name="Wakimoto T."/>
            <person name="Kracht M."/>
            <person name="Crusemann M."/>
            <person name="Hentschel U."/>
            <person name="Abe I."/>
            <person name="Matsunaga S."/>
            <person name="Kalinowski J."/>
            <person name="Takeyama H."/>
            <person name="Piel J."/>
        </authorList>
    </citation>
    <scope>NUCLEOTIDE SEQUENCE [LARGE SCALE GENOMIC DNA]</scope>
    <source>
        <strain evidence="5">TSY2</strain>
    </source>
</reference>
<feature type="coiled-coil region" evidence="1">
    <location>
        <begin position="199"/>
        <end position="251"/>
    </location>
</feature>
<evidence type="ECO:0000313" key="4">
    <source>
        <dbReference type="EMBL" id="ETX08723.1"/>
    </source>
</evidence>
<evidence type="ECO:0000313" key="5">
    <source>
        <dbReference type="Proteomes" id="UP000019140"/>
    </source>
</evidence>
<dbReference type="InterPro" id="IPR027417">
    <property type="entry name" value="P-loop_NTPase"/>
</dbReference>
<dbReference type="Pfam" id="PF25917">
    <property type="entry name" value="BSH_RND"/>
    <property type="match status" value="1"/>
</dbReference>
<dbReference type="SUPFAM" id="SSF52540">
    <property type="entry name" value="P-loop containing nucleoside triphosphate hydrolases"/>
    <property type="match status" value="1"/>
</dbReference>
<keyword evidence="5" id="KW-1185">Reference proteome</keyword>
<protein>
    <recommendedName>
        <fullName evidence="3">Multidrug resistance protein MdtA-like barrel-sandwich hybrid domain-containing protein</fullName>
    </recommendedName>
</protein>
<dbReference type="Gene3D" id="2.40.50.100">
    <property type="match status" value="1"/>
</dbReference>
<keyword evidence="2" id="KW-1133">Transmembrane helix</keyword>
<keyword evidence="2" id="KW-0472">Membrane</keyword>
<dbReference type="Proteomes" id="UP000019140">
    <property type="component" value="Unassembled WGS sequence"/>
</dbReference>
<evidence type="ECO:0000259" key="3">
    <source>
        <dbReference type="Pfam" id="PF25917"/>
    </source>
</evidence>
<dbReference type="AlphaFoldDB" id="W4MET7"/>
<feature type="transmembrane region" description="Helical" evidence="2">
    <location>
        <begin position="31"/>
        <end position="50"/>
    </location>
</feature>
<dbReference type="Gene3D" id="3.40.50.300">
    <property type="entry name" value="P-loop containing nucleotide triphosphate hydrolases"/>
    <property type="match status" value="1"/>
</dbReference>
<gene>
    <name evidence="4" type="ORF">ETSY2_03715</name>
</gene>
<dbReference type="NCBIfam" id="TIGR03794">
    <property type="entry name" value="NHLM_micro_HlyD"/>
    <property type="match status" value="1"/>
</dbReference>
<dbReference type="InterPro" id="IPR058625">
    <property type="entry name" value="MdtA-like_BSH"/>
</dbReference>
<sequence length="414" mass="46761">MRQIFRQEALERLASPEQLDHLMQVVKPKDWIVVVLFAVLATAVILWSLFGRLPTAVDGRGVLIRPRSIVEFQAPTTGQLVSLDVRVGDPVKAGQRLGTIDQADIRQRLQDERLKLKTLLAQGQSQRRLQDEQHRLERRSIELQRADIRKQRRDAEAKTPLLQQRLASRQRLEALGMLPRLSDERLLAEQAHQENLDKIAALVAQDQQLQARLKQFETERKREVLEDLEDAASRQNEIQAVQSQIARYEGELERHGRIVSPHSGRILEITVHANQRVEAGMRLGSIERDVPGTSLVGLAYFPIKTGNKMVPGMTIHMAPDSVSRARFGSLVGTVRSVSSFPERLQATRLVIAHRLSTVRNADRIYVLDKGKIVQQGRFDDLSRQPGLFAHLMARQMPESGYGPNVTLYRAAANG</sequence>
<dbReference type="PANTHER" id="PTHR30386">
    <property type="entry name" value="MEMBRANE FUSION SUBUNIT OF EMRAB-TOLC MULTIDRUG EFFLUX PUMP"/>
    <property type="match status" value="1"/>
</dbReference>
<accession>W4MET7</accession>
<feature type="coiled-coil region" evidence="1">
    <location>
        <begin position="126"/>
        <end position="158"/>
    </location>
</feature>
<dbReference type="HOGENOM" id="CLU_028453_1_0_7"/>
<comment type="caution">
    <text evidence="4">The sequence shown here is derived from an EMBL/GenBank/DDBJ whole genome shotgun (WGS) entry which is preliminary data.</text>
</comment>
<evidence type="ECO:0000256" key="1">
    <source>
        <dbReference type="SAM" id="Coils"/>
    </source>
</evidence>
<organism evidence="4 5">
    <name type="scientific">Candidatus Entotheonella gemina</name>
    <dbReference type="NCBI Taxonomy" id="1429439"/>
    <lineage>
        <taxon>Bacteria</taxon>
        <taxon>Pseudomonadati</taxon>
        <taxon>Nitrospinota/Tectimicrobiota group</taxon>
        <taxon>Candidatus Tectimicrobiota</taxon>
        <taxon>Candidatus Entotheonellia</taxon>
        <taxon>Candidatus Entotheonellales</taxon>
        <taxon>Candidatus Entotheonellaceae</taxon>
        <taxon>Candidatus Entotheonella</taxon>
    </lineage>
</organism>
<dbReference type="EMBL" id="AZHX01000147">
    <property type="protein sequence ID" value="ETX08723.1"/>
    <property type="molecule type" value="Genomic_DNA"/>
</dbReference>
<dbReference type="PANTHER" id="PTHR30386:SF28">
    <property type="entry name" value="EXPORTED PROTEIN"/>
    <property type="match status" value="1"/>
</dbReference>
<proteinExistence type="predicted"/>
<feature type="domain" description="Multidrug resistance protein MdtA-like barrel-sandwich hybrid" evidence="3">
    <location>
        <begin position="70"/>
        <end position="282"/>
    </location>
</feature>